<dbReference type="RefSeq" id="WP_175026095.1">
    <property type="nucleotide sequence ID" value="NZ_CABVQC010000082.1"/>
</dbReference>
<dbReference type="AlphaFoldDB" id="A0A6P2STQ2"/>
<reference evidence="2 3" key="1">
    <citation type="submission" date="2019-09" db="EMBL/GenBank/DDBJ databases">
        <authorList>
            <person name="Depoorter E."/>
        </authorList>
    </citation>
    <scope>NUCLEOTIDE SEQUENCE [LARGE SCALE GENOMIC DNA]</scope>
    <source>
        <strain evidence="2">LMG 13014</strain>
    </source>
</reference>
<evidence type="ECO:0000313" key="2">
    <source>
        <dbReference type="EMBL" id="VWC46896.1"/>
    </source>
</evidence>
<organism evidence="2 3">
    <name type="scientific">Burkholderia aenigmatica</name>
    <dbReference type="NCBI Taxonomy" id="2015348"/>
    <lineage>
        <taxon>Bacteria</taxon>
        <taxon>Pseudomonadati</taxon>
        <taxon>Pseudomonadota</taxon>
        <taxon>Betaproteobacteria</taxon>
        <taxon>Burkholderiales</taxon>
        <taxon>Burkholderiaceae</taxon>
        <taxon>Burkholderia</taxon>
        <taxon>Burkholderia cepacia complex</taxon>
    </lineage>
</organism>
<sequence>MARKPLVTTHEPTPEIALRPDAAAPANLMAAVQTSYDDERDLANQLWGQIQMADAIAKLTTVVGLTKLKEIKESKLYRAFSGKSAVDREGNKIPDVGTWDGFCRALGTSANKVDEDLLNLRVFGEEAMENLSRIGAGYRELRQFRRLPEDQKTALIEVAKTGDKDSFLELAEDLIAKHAKEKESLTQRAEEAEANLEARSRVLEDKNSKIDQLTEEVAKIKKRVKALPPADVGEEIRKEVTTLAAQAEVGIRAMRAGLQALADHTEAHGIDHGDFTAGLICQLELTLRQLRSEFDVKTAPDGDDTPEWMRPGASEAAATRVAADMAAAGWKRDAEGRMVRADAETLGA</sequence>
<feature type="coiled-coil region" evidence="1">
    <location>
        <begin position="168"/>
        <end position="223"/>
    </location>
</feature>
<evidence type="ECO:0000256" key="1">
    <source>
        <dbReference type="SAM" id="Coils"/>
    </source>
</evidence>
<name>A0A6P2STQ2_9BURK</name>
<dbReference type="Proteomes" id="UP000494261">
    <property type="component" value="Unassembled WGS sequence"/>
</dbReference>
<dbReference type="EMBL" id="CABVQC010000082">
    <property type="protein sequence ID" value="VWC46896.1"/>
    <property type="molecule type" value="Genomic_DNA"/>
</dbReference>
<keyword evidence="1" id="KW-0175">Coiled coil</keyword>
<evidence type="ECO:0008006" key="4">
    <source>
        <dbReference type="Google" id="ProtNLM"/>
    </source>
</evidence>
<gene>
    <name evidence="2" type="ORF">BLA13014_07353</name>
</gene>
<protein>
    <recommendedName>
        <fullName evidence="4">DUF3102 domain-containing protein</fullName>
    </recommendedName>
</protein>
<evidence type="ECO:0000313" key="3">
    <source>
        <dbReference type="Proteomes" id="UP000494261"/>
    </source>
</evidence>
<accession>A0A6P2STQ2</accession>
<proteinExistence type="predicted"/>